<dbReference type="RefSeq" id="WP_078767771.1">
    <property type="nucleotide sequence ID" value="NZ_FUWW01000002.1"/>
</dbReference>
<dbReference type="InterPro" id="IPR011006">
    <property type="entry name" value="CheY-like_superfamily"/>
</dbReference>
<dbReference type="SMART" id="SM01012">
    <property type="entry name" value="ANTAR"/>
    <property type="match status" value="1"/>
</dbReference>
<name>A0A1T4K3D6_9FIRM</name>
<gene>
    <name evidence="2" type="ORF">SAMN02745114_00270</name>
</gene>
<protein>
    <submittedName>
        <fullName evidence="2">ANTAR domain-containing protein</fullName>
    </submittedName>
</protein>
<feature type="domain" description="ANTAR" evidence="1">
    <location>
        <begin position="106"/>
        <end position="167"/>
    </location>
</feature>
<dbReference type="InterPro" id="IPR036388">
    <property type="entry name" value="WH-like_DNA-bd_sf"/>
</dbReference>
<proteinExistence type="predicted"/>
<dbReference type="Gene3D" id="1.10.10.10">
    <property type="entry name" value="Winged helix-like DNA-binding domain superfamily/Winged helix DNA-binding domain"/>
    <property type="match status" value="1"/>
</dbReference>
<dbReference type="OrthoDB" id="9808843at2"/>
<sequence length="171" mass="18555">MKNIIVAYPSRSTALQLKSVLEEDGLYVSHICATGASALGIAADMRSGVIICASILRDMGAGVVAERLPSGFDVIALSKSGKEDYMGNLICLPLPLDKDEFLRTVEILVTTESSFTDRNLSDSEYISNAKAILINTNAMSEMQAHKFLQSESMRCGKKMVDVAKDIIAKFE</sequence>
<evidence type="ECO:0000313" key="2">
    <source>
        <dbReference type="EMBL" id="SJZ36835.1"/>
    </source>
</evidence>
<keyword evidence="3" id="KW-1185">Reference proteome</keyword>
<accession>A0A1T4K3D6</accession>
<dbReference type="AlphaFoldDB" id="A0A1T4K3D6"/>
<dbReference type="PROSITE" id="PS50921">
    <property type="entry name" value="ANTAR"/>
    <property type="match status" value="1"/>
</dbReference>
<evidence type="ECO:0000259" key="1">
    <source>
        <dbReference type="PROSITE" id="PS50921"/>
    </source>
</evidence>
<organism evidence="2 3">
    <name type="scientific">Eubacterium coprostanoligenes</name>
    <dbReference type="NCBI Taxonomy" id="290054"/>
    <lineage>
        <taxon>Bacteria</taxon>
        <taxon>Bacillati</taxon>
        <taxon>Bacillota</taxon>
        <taxon>Clostridia</taxon>
        <taxon>Eubacteriales</taxon>
        <taxon>Eubacteriaceae</taxon>
        <taxon>Eubacterium</taxon>
    </lineage>
</organism>
<dbReference type="GO" id="GO:0003723">
    <property type="term" value="F:RNA binding"/>
    <property type="evidence" value="ECO:0007669"/>
    <property type="project" value="InterPro"/>
</dbReference>
<dbReference type="STRING" id="290054.SAMN02745114_00270"/>
<evidence type="ECO:0000313" key="3">
    <source>
        <dbReference type="Proteomes" id="UP000190657"/>
    </source>
</evidence>
<dbReference type="EMBL" id="FUWW01000002">
    <property type="protein sequence ID" value="SJZ36835.1"/>
    <property type="molecule type" value="Genomic_DNA"/>
</dbReference>
<dbReference type="Proteomes" id="UP000190657">
    <property type="component" value="Unassembled WGS sequence"/>
</dbReference>
<reference evidence="2 3" key="1">
    <citation type="submission" date="2017-02" db="EMBL/GenBank/DDBJ databases">
        <authorList>
            <person name="Peterson S.W."/>
        </authorList>
    </citation>
    <scope>NUCLEOTIDE SEQUENCE [LARGE SCALE GENOMIC DNA]</scope>
    <source>
        <strain evidence="2 3">ATCC 51222</strain>
    </source>
</reference>
<dbReference type="SUPFAM" id="SSF52172">
    <property type="entry name" value="CheY-like"/>
    <property type="match status" value="1"/>
</dbReference>
<dbReference type="Pfam" id="PF03861">
    <property type="entry name" value="ANTAR"/>
    <property type="match status" value="1"/>
</dbReference>
<dbReference type="InterPro" id="IPR005561">
    <property type="entry name" value="ANTAR"/>
</dbReference>